<protein>
    <recommendedName>
        <fullName evidence="6">PDZ domain-containing protein</fullName>
    </recommendedName>
</protein>
<dbReference type="InterPro" id="IPR001940">
    <property type="entry name" value="Peptidase_S1C"/>
</dbReference>
<feature type="compositionally biased region" description="Low complexity" evidence="5">
    <location>
        <begin position="20"/>
        <end position="38"/>
    </location>
</feature>
<dbReference type="Pfam" id="PF17815">
    <property type="entry name" value="PDZ_3"/>
    <property type="match status" value="1"/>
</dbReference>
<feature type="domain" description="PDZ" evidence="6">
    <location>
        <begin position="285"/>
        <end position="344"/>
    </location>
</feature>
<evidence type="ECO:0000256" key="1">
    <source>
        <dbReference type="ARBA" id="ARBA00010541"/>
    </source>
</evidence>
<evidence type="ECO:0000313" key="7">
    <source>
        <dbReference type="EMBL" id="CAE8679537.1"/>
    </source>
</evidence>
<keyword evidence="3" id="KW-0378">Hydrolase</keyword>
<evidence type="ECO:0000256" key="4">
    <source>
        <dbReference type="ARBA" id="ARBA00022825"/>
    </source>
</evidence>
<dbReference type="Pfam" id="PF13365">
    <property type="entry name" value="Trypsin_2"/>
    <property type="match status" value="1"/>
</dbReference>
<feature type="region of interest" description="Disordered" evidence="5">
    <location>
        <begin position="1"/>
        <end position="49"/>
    </location>
</feature>
<name>A0A813JNR1_POLGL</name>
<accession>A0A813JNR1</accession>
<dbReference type="EMBL" id="CAJNNW010025770">
    <property type="protein sequence ID" value="CAE8679537.1"/>
    <property type="molecule type" value="Genomic_DNA"/>
</dbReference>
<proteinExistence type="inferred from homology"/>
<feature type="compositionally biased region" description="Basic and acidic residues" evidence="5">
    <location>
        <begin position="39"/>
        <end position="49"/>
    </location>
</feature>
<dbReference type="GO" id="GO:0004252">
    <property type="term" value="F:serine-type endopeptidase activity"/>
    <property type="evidence" value="ECO:0007669"/>
    <property type="project" value="InterPro"/>
</dbReference>
<dbReference type="InterPro" id="IPR036034">
    <property type="entry name" value="PDZ_sf"/>
</dbReference>
<keyword evidence="2" id="KW-0645">Protease</keyword>
<dbReference type="InterPro" id="IPR041517">
    <property type="entry name" value="DEGP_PDZ"/>
</dbReference>
<reference evidence="7" key="1">
    <citation type="submission" date="2021-02" db="EMBL/GenBank/DDBJ databases">
        <authorList>
            <person name="Dougan E. K."/>
            <person name="Rhodes N."/>
            <person name="Thang M."/>
            <person name="Chan C."/>
        </authorList>
    </citation>
    <scope>NUCLEOTIDE SEQUENCE</scope>
</reference>
<comment type="similarity">
    <text evidence="1">Belongs to the peptidase S1C family.</text>
</comment>
<comment type="caution">
    <text evidence="7">The sequence shown here is derived from an EMBL/GenBank/DDBJ whole genome shotgun (WGS) entry which is preliminary data.</text>
</comment>
<dbReference type="PRINTS" id="PR00834">
    <property type="entry name" value="PROTEASES2C"/>
</dbReference>
<dbReference type="PROSITE" id="PS50106">
    <property type="entry name" value="PDZ"/>
    <property type="match status" value="1"/>
</dbReference>
<evidence type="ECO:0000313" key="8">
    <source>
        <dbReference type="Proteomes" id="UP000626109"/>
    </source>
</evidence>
<evidence type="ECO:0000256" key="2">
    <source>
        <dbReference type="ARBA" id="ARBA00022670"/>
    </source>
</evidence>
<evidence type="ECO:0000256" key="3">
    <source>
        <dbReference type="ARBA" id="ARBA00022801"/>
    </source>
</evidence>
<dbReference type="Gene3D" id="3.20.190.20">
    <property type="match status" value="1"/>
</dbReference>
<dbReference type="PANTHER" id="PTHR45980:SF18">
    <property type="entry name" value="PROTEASE DO-LIKE 9"/>
    <property type="match status" value="1"/>
</dbReference>
<evidence type="ECO:0000256" key="5">
    <source>
        <dbReference type="SAM" id="MobiDB-lite"/>
    </source>
</evidence>
<dbReference type="GO" id="GO:0006508">
    <property type="term" value="P:proteolysis"/>
    <property type="evidence" value="ECO:0007669"/>
    <property type="project" value="UniProtKB-KW"/>
</dbReference>
<dbReference type="Gene3D" id="2.40.10.10">
    <property type="entry name" value="Trypsin-like serine proteases"/>
    <property type="match status" value="2"/>
</dbReference>
<gene>
    <name evidence="7" type="ORF">PGLA2088_LOCUS21409</name>
</gene>
<dbReference type="InterPro" id="IPR043504">
    <property type="entry name" value="Peptidase_S1_PA_chymotrypsin"/>
</dbReference>
<dbReference type="Gene3D" id="2.30.42.10">
    <property type="match status" value="1"/>
</dbReference>
<dbReference type="SMART" id="SM00228">
    <property type="entry name" value="PDZ"/>
    <property type="match status" value="1"/>
</dbReference>
<dbReference type="Proteomes" id="UP000626109">
    <property type="component" value="Unassembled WGS sequence"/>
</dbReference>
<dbReference type="InterPro" id="IPR046449">
    <property type="entry name" value="DEGP_PDZ_sf"/>
</dbReference>
<keyword evidence="4" id="KW-0720">Serine protease</keyword>
<dbReference type="AlphaFoldDB" id="A0A813JNR1"/>
<dbReference type="Pfam" id="PF17820">
    <property type="entry name" value="PDZ_6"/>
    <property type="match status" value="1"/>
</dbReference>
<sequence length="600" mass="63791">MAAASNSDVTRAVHTKNSDDGNNTHNDNDHNNNNNNHNDNNHDNDKHSDNVVAAAGQDSVARLRGGVVKIFCRSVAANFLSPWQKKAQGGSTGSGLCINRAARHVLTNAHVVKNAVAVRVRRYGDSVRYTARVLCVSPQCDLALLEVADEAFWRGVTAIQLSEGMPALDSDVLALGYPMGGDNLSVTRGVVSRLDLMDYTFSPVGGERQPVIQIDAAINPGNSGGPVLDPSGCAIGVAFAGLSSGENIGFVIPGSVALFFLRGYAKCGSFRGLCSLGLRVQQTQSMALRDFQGLAAGHSDSGGNAPASRDGGVLVVDVAPLSSAAAAGLQVGDVLLSVDGVPISEDGTVTYQGRGFGERIGFDYLVSAKVEGEVLALEVLRKVQAQGTEDEIQDRAAETTKLEVRAAPLEKLVPRTAGVDAVPSYFIVGGLVFLRLTLPWLEARFGRGAQDAPADLQQKLREHKASHDEEVVVLAKVLAADVNYGYEDFSCLELLELGVHEEHASGSPLHVVHRIRSLRQLRCLVQEVLLSLPDSVRPGSPGPLLRFQLSCGYQVVLDASACKAAQSEILEQHAIRQDCSDDLLDLGRGTESEPVRASRL</sequence>
<evidence type="ECO:0000259" key="6">
    <source>
        <dbReference type="PROSITE" id="PS50106"/>
    </source>
</evidence>
<dbReference type="PANTHER" id="PTHR45980">
    <property type="match status" value="1"/>
</dbReference>
<dbReference type="SUPFAM" id="SSF50494">
    <property type="entry name" value="Trypsin-like serine proteases"/>
    <property type="match status" value="1"/>
</dbReference>
<dbReference type="SUPFAM" id="SSF50156">
    <property type="entry name" value="PDZ domain-like"/>
    <property type="match status" value="1"/>
</dbReference>
<dbReference type="InterPro" id="IPR009003">
    <property type="entry name" value="Peptidase_S1_PA"/>
</dbReference>
<organism evidence="7 8">
    <name type="scientific">Polarella glacialis</name>
    <name type="common">Dinoflagellate</name>
    <dbReference type="NCBI Taxonomy" id="89957"/>
    <lineage>
        <taxon>Eukaryota</taxon>
        <taxon>Sar</taxon>
        <taxon>Alveolata</taxon>
        <taxon>Dinophyceae</taxon>
        <taxon>Suessiales</taxon>
        <taxon>Suessiaceae</taxon>
        <taxon>Polarella</taxon>
    </lineage>
</organism>
<dbReference type="InterPro" id="IPR001478">
    <property type="entry name" value="PDZ"/>
</dbReference>
<dbReference type="InterPro" id="IPR041489">
    <property type="entry name" value="PDZ_6"/>
</dbReference>